<dbReference type="HOGENOM" id="CLU_046107_1_0_5"/>
<dbReference type="EC" id="1.12.99.6" evidence="6"/>
<comment type="cofactor">
    <cofactor evidence="2">
        <name>[4Fe-4S] cluster</name>
        <dbReference type="ChEBI" id="CHEBI:49883"/>
    </cofactor>
</comment>
<organism evidence="20 21">
    <name type="scientific">Bradyrhizobium oligotrophicum S58</name>
    <dbReference type="NCBI Taxonomy" id="1245469"/>
    <lineage>
        <taxon>Bacteria</taxon>
        <taxon>Pseudomonadati</taxon>
        <taxon>Pseudomonadota</taxon>
        <taxon>Alphaproteobacteria</taxon>
        <taxon>Hyphomicrobiales</taxon>
        <taxon>Nitrobacteraceae</taxon>
        <taxon>Bradyrhizobium</taxon>
    </lineage>
</organism>
<dbReference type="PANTHER" id="PTHR30013:SF5">
    <property type="entry name" value="HYDROGENASE SMALL SUBUNIT"/>
    <property type="match status" value="1"/>
</dbReference>
<dbReference type="AlphaFoldDB" id="M4ZDJ4"/>
<feature type="binding site" evidence="17">
    <location>
        <position position="269"/>
    </location>
    <ligand>
        <name>[3Fe-4S] cluster</name>
        <dbReference type="ChEBI" id="CHEBI:21137"/>
    </ligand>
</feature>
<keyword evidence="7" id="KW-1003">Cell membrane</keyword>
<evidence type="ECO:0000256" key="10">
    <source>
        <dbReference type="ARBA" id="ARBA00022729"/>
    </source>
</evidence>
<keyword evidence="12 17" id="KW-0408">Iron</keyword>
<evidence type="ECO:0000256" key="15">
    <source>
        <dbReference type="ARBA" id="ARBA00023291"/>
    </source>
</evidence>
<dbReference type="InterPro" id="IPR037024">
    <property type="entry name" value="NiFe_Hase_small_N_sf"/>
</dbReference>
<dbReference type="KEGG" id="aol:S58_58570"/>
<evidence type="ECO:0000313" key="21">
    <source>
        <dbReference type="Proteomes" id="UP000011841"/>
    </source>
</evidence>
<comment type="catalytic activity">
    <reaction evidence="16">
        <text>H2 + A = AH2</text>
        <dbReference type="Rhea" id="RHEA:12116"/>
        <dbReference type="ChEBI" id="CHEBI:13193"/>
        <dbReference type="ChEBI" id="CHEBI:17499"/>
        <dbReference type="ChEBI" id="CHEBI:18276"/>
        <dbReference type="EC" id="1.12.99.6"/>
    </reaction>
</comment>
<keyword evidence="8 17" id="KW-0004">4Fe-4S</keyword>
<keyword evidence="11" id="KW-0560">Oxidoreductase</keyword>
<dbReference type="SUPFAM" id="SSF56770">
    <property type="entry name" value="HydA/Nqo6-like"/>
    <property type="match status" value="1"/>
</dbReference>
<evidence type="ECO:0000256" key="3">
    <source>
        <dbReference type="ARBA" id="ARBA00004196"/>
    </source>
</evidence>
<dbReference type="PATRIC" id="fig|1245469.3.peg.5996"/>
<evidence type="ECO:0000256" key="8">
    <source>
        <dbReference type="ARBA" id="ARBA00022485"/>
    </source>
</evidence>
<evidence type="ECO:0000256" key="9">
    <source>
        <dbReference type="ARBA" id="ARBA00022723"/>
    </source>
</evidence>
<dbReference type="STRING" id="1245469.S58_58570"/>
<evidence type="ECO:0000256" key="2">
    <source>
        <dbReference type="ARBA" id="ARBA00001966"/>
    </source>
</evidence>
<evidence type="ECO:0000259" key="19">
    <source>
        <dbReference type="Pfam" id="PF14720"/>
    </source>
</evidence>
<dbReference type="GO" id="GO:0009061">
    <property type="term" value="P:anaerobic respiration"/>
    <property type="evidence" value="ECO:0007669"/>
    <property type="project" value="TreeGrafter"/>
</dbReference>
<keyword evidence="21" id="KW-1185">Reference proteome</keyword>
<feature type="binding site" evidence="17">
    <location>
        <position position="248"/>
    </location>
    <ligand>
        <name>[3Fe-4S] cluster</name>
        <dbReference type="ChEBI" id="CHEBI:21137"/>
    </ligand>
</feature>
<dbReference type="GO" id="GO:0009055">
    <property type="term" value="F:electron transfer activity"/>
    <property type="evidence" value="ECO:0007669"/>
    <property type="project" value="TreeGrafter"/>
</dbReference>
<feature type="binding site" evidence="17">
    <location>
        <position position="239"/>
    </location>
    <ligand>
        <name>[4Fe-4S] cluster</name>
        <dbReference type="ChEBI" id="CHEBI:49883"/>
        <label>2</label>
    </ligand>
</feature>
<evidence type="ECO:0000313" key="20">
    <source>
        <dbReference type="EMBL" id="BAM91834.1"/>
    </source>
</evidence>
<evidence type="ECO:0000256" key="12">
    <source>
        <dbReference type="ARBA" id="ARBA00023004"/>
    </source>
</evidence>
<proteinExistence type="inferred from homology"/>
<evidence type="ECO:0000256" key="17">
    <source>
        <dbReference type="PIRSR" id="PIRSR000310-1"/>
    </source>
</evidence>
<dbReference type="Gene3D" id="4.10.480.10">
    <property type="entry name" value="Cytochrome-c3 hydrogenase, C-terminal domain"/>
    <property type="match status" value="1"/>
</dbReference>
<dbReference type="GO" id="GO:0009375">
    <property type="term" value="C:ferredoxin hydrogenase complex"/>
    <property type="evidence" value="ECO:0007669"/>
    <property type="project" value="InterPro"/>
</dbReference>
<dbReference type="eggNOG" id="COG1740">
    <property type="taxonomic scope" value="Bacteria"/>
</dbReference>
<feature type="binding site" evidence="17">
    <location>
        <position position="266"/>
    </location>
    <ligand>
        <name>[3Fe-4S] cluster</name>
        <dbReference type="ChEBI" id="CHEBI:21137"/>
    </ligand>
</feature>
<dbReference type="InterPro" id="IPR001821">
    <property type="entry name" value="NiFe_hydrogenase_ssu"/>
</dbReference>
<dbReference type="GO" id="GO:0044569">
    <property type="term" value="C:[Ni-Fe] hydrogenase complex"/>
    <property type="evidence" value="ECO:0007669"/>
    <property type="project" value="TreeGrafter"/>
</dbReference>
<dbReference type="InterPro" id="IPR006137">
    <property type="entry name" value="NADH_UbQ_OxRdtase-like_20kDa"/>
</dbReference>
<comment type="cofactor">
    <cofactor evidence="1">
        <name>[3Fe-4S] cluster</name>
        <dbReference type="ChEBI" id="CHEBI:21137"/>
    </cofactor>
</comment>
<evidence type="ECO:0000256" key="14">
    <source>
        <dbReference type="ARBA" id="ARBA00023136"/>
    </source>
</evidence>
<evidence type="ECO:0000259" key="18">
    <source>
        <dbReference type="Pfam" id="PF01058"/>
    </source>
</evidence>
<dbReference type="GeneID" id="301819588"/>
<keyword evidence="14" id="KW-0472">Membrane</keyword>
<evidence type="ECO:0000256" key="11">
    <source>
        <dbReference type="ARBA" id="ARBA00023002"/>
    </source>
</evidence>
<dbReference type="GO" id="GO:0046872">
    <property type="term" value="F:metal ion binding"/>
    <property type="evidence" value="ECO:0007669"/>
    <property type="project" value="UniProtKB-KW"/>
</dbReference>
<dbReference type="PANTHER" id="PTHR30013">
    <property type="entry name" value="NIFE / NIFESE HYDROGENASE SMALL SUBUNIT FAMILY MEMBER"/>
    <property type="match status" value="1"/>
</dbReference>
<evidence type="ECO:0000256" key="5">
    <source>
        <dbReference type="ARBA" id="ARBA00011771"/>
    </source>
</evidence>
<dbReference type="GO" id="GO:0008901">
    <property type="term" value="F:ferredoxin hydrogenase activity"/>
    <property type="evidence" value="ECO:0007669"/>
    <property type="project" value="InterPro"/>
</dbReference>
<evidence type="ECO:0000256" key="7">
    <source>
        <dbReference type="ARBA" id="ARBA00022475"/>
    </source>
</evidence>
<dbReference type="Gene3D" id="3.40.50.700">
    <property type="entry name" value="NADH:ubiquinone oxidoreductase-like, 20kDa subunit"/>
    <property type="match status" value="1"/>
</dbReference>
<dbReference type="InterPro" id="IPR037148">
    <property type="entry name" value="NiFe-Hase_small_C_sf"/>
</dbReference>
<comment type="subunit">
    <text evidence="5">Heterodimer of a large and a small subunit.</text>
</comment>
<dbReference type="EMBL" id="AP012603">
    <property type="protein sequence ID" value="BAM91834.1"/>
    <property type="molecule type" value="Genomic_DNA"/>
</dbReference>
<gene>
    <name evidence="20" type="primary">hupU</name>
    <name evidence="20" type="ORF">S58_58570</name>
</gene>
<sequence length="339" mass="35633">MTVGSEGMTRMLWLQGASCGGCTMSILESGASGWFDELRQSGIDLIWHPSVSEQTGDEVVELLEAIRDGRERLDLLVLEGSVARGPSLSGRFNMLAGTNRSIYHWLLDLAPLADYVVAVGSCAAYGGIPAAGINPTDAVGLQFEGSDVGGALGAGFRSKRGLPVINVAGCAPHPGWMMESLLALTSGDLGADGLDTVGRPTFIANHLAHHGCSRNEFYEFKASAETMSERGCLMEHLGCRATQAVGDCNQRSWNGGGSCTKGGYACIACTSPGFESAQNYLQTAKLAGIPVGLPTDMPKAWFVALAALSKSATPRRVRINATADHVVMPPGRPSDKRSS</sequence>
<dbReference type="GO" id="GO:0051538">
    <property type="term" value="F:3 iron, 4 sulfur cluster binding"/>
    <property type="evidence" value="ECO:0007669"/>
    <property type="project" value="UniProtKB-KW"/>
</dbReference>
<comment type="subcellular location">
    <subcellularLocation>
        <location evidence="3">Cell envelope</location>
    </subcellularLocation>
</comment>
<keyword evidence="9 17" id="KW-0479">Metal-binding</keyword>
<feature type="binding site" evidence="17">
    <location>
        <position position="209"/>
    </location>
    <ligand>
        <name>[4Fe-4S] cluster</name>
        <dbReference type="ChEBI" id="CHEBI:49883"/>
        <label>2</label>
    </ligand>
</feature>
<dbReference type="GO" id="GO:0051539">
    <property type="term" value="F:4 iron, 4 sulfur cluster binding"/>
    <property type="evidence" value="ECO:0007669"/>
    <property type="project" value="UniProtKB-KW"/>
</dbReference>
<feature type="binding site" evidence="17">
    <location>
        <position position="232"/>
    </location>
    <ligand>
        <name>[4Fe-4S] cluster</name>
        <dbReference type="ChEBI" id="CHEBI:49883"/>
        <label>2</label>
    </ligand>
</feature>
<evidence type="ECO:0000256" key="13">
    <source>
        <dbReference type="ARBA" id="ARBA00023014"/>
    </source>
</evidence>
<comment type="similarity">
    <text evidence="4">Belongs to the [NiFe]/[NiFeSe] hydrogenase small subunit family.</text>
</comment>
<dbReference type="PRINTS" id="PR00614">
    <property type="entry name" value="NIHGNASESMLL"/>
</dbReference>
<keyword evidence="15 17" id="KW-0003">3Fe-4S</keyword>
<evidence type="ECO:0000256" key="4">
    <source>
        <dbReference type="ARBA" id="ARBA00006605"/>
    </source>
</evidence>
<dbReference type="InterPro" id="IPR027394">
    <property type="entry name" value="Cytochrome-c3_hydrogenase_C"/>
</dbReference>
<feature type="domain" description="Cytochrome-c3 hydrogenase C-terminal" evidence="19">
    <location>
        <begin position="206"/>
        <end position="279"/>
    </location>
</feature>
<accession>M4ZDJ4</accession>
<dbReference type="OrthoDB" id="9766729at2"/>
<dbReference type="GO" id="GO:0016020">
    <property type="term" value="C:membrane"/>
    <property type="evidence" value="ECO:0007669"/>
    <property type="project" value="TreeGrafter"/>
</dbReference>
<evidence type="ECO:0000256" key="6">
    <source>
        <dbReference type="ARBA" id="ARBA00012082"/>
    </source>
</evidence>
<protein>
    <recommendedName>
        <fullName evidence="6">hydrogenase (acceptor)</fullName>
        <ecNumber evidence="6">1.12.99.6</ecNumber>
    </recommendedName>
</protein>
<feature type="binding site" evidence="17">
    <location>
        <position position="19"/>
    </location>
    <ligand>
        <name>[4Fe-4S] cluster</name>
        <dbReference type="ChEBI" id="CHEBI:49883"/>
        <label>1</label>
    </ligand>
</feature>
<dbReference type="GO" id="GO:0030313">
    <property type="term" value="C:cell envelope"/>
    <property type="evidence" value="ECO:0007669"/>
    <property type="project" value="UniProtKB-SubCell"/>
</dbReference>
<evidence type="ECO:0000256" key="16">
    <source>
        <dbReference type="ARBA" id="ARBA00048757"/>
    </source>
</evidence>
<name>M4ZDJ4_9BRAD</name>
<dbReference type="Pfam" id="PF14720">
    <property type="entry name" value="NiFe_hyd_SSU_C"/>
    <property type="match status" value="1"/>
</dbReference>
<evidence type="ECO:0000256" key="1">
    <source>
        <dbReference type="ARBA" id="ARBA00001927"/>
    </source>
</evidence>
<dbReference type="GO" id="GO:0033748">
    <property type="term" value="F:hydrogenase (acceptor) activity"/>
    <property type="evidence" value="ECO:0007669"/>
    <property type="project" value="UniProtKB-EC"/>
</dbReference>
<dbReference type="Pfam" id="PF01058">
    <property type="entry name" value="Oxidored_q6"/>
    <property type="match status" value="1"/>
</dbReference>
<feature type="binding site" evidence="17">
    <location>
        <position position="212"/>
    </location>
    <ligand>
        <name>[4Fe-4S] cluster</name>
        <dbReference type="ChEBI" id="CHEBI:49883"/>
        <label>2</label>
    </ligand>
</feature>
<dbReference type="RefSeq" id="WP_015668920.1">
    <property type="nucleotide sequence ID" value="NC_020453.1"/>
</dbReference>
<feature type="binding site" evidence="17">
    <location>
        <position position="22"/>
    </location>
    <ligand>
        <name>[4Fe-4S] cluster</name>
        <dbReference type="ChEBI" id="CHEBI:49883"/>
        <label>1</label>
    </ligand>
</feature>
<feature type="domain" description="NADH:ubiquinone oxidoreductase-like 20kDa subunit" evidence="18">
    <location>
        <begin position="19"/>
        <end position="184"/>
    </location>
</feature>
<keyword evidence="10" id="KW-0732">Signal</keyword>
<feature type="binding site" evidence="17">
    <location>
        <position position="122"/>
    </location>
    <ligand>
        <name>[4Fe-4S] cluster</name>
        <dbReference type="ChEBI" id="CHEBI:49883"/>
        <label>1</label>
    </ligand>
</feature>
<keyword evidence="13 17" id="KW-0411">Iron-sulfur</keyword>
<dbReference type="Proteomes" id="UP000011841">
    <property type="component" value="Chromosome"/>
</dbReference>
<dbReference type="PIRSF" id="PIRSF000310">
    <property type="entry name" value="NiFe_hyd_ssu"/>
    <property type="match status" value="1"/>
</dbReference>
<feature type="binding site" evidence="17">
    <location>
        <position position="170"/>
    </location>
    <ligand>
        <name>[4Fe-4S] cluster</name>
        <dbReference type="ChEBI" id="CHEBI:49883"/>
        <label>1</label>
    </ligand>
</feature>
<reference evidence="20 21" key="1">
    <citation type="journal article" date="2013" name="Appl. Environ. Microbiol.">
        <title>Genome analysis suggests that the soil oligotrophic bacterium Agromonas oligotrophica (Bradyrhizobium oligotrophicum) is a nitrogen-fixing symbiont of Aeschynomene indica.</title>
        <authorList>
            <person name="Okubo T."/>
            <person name="Fukushima S."/>
            <person name="Itakura M."/>
            <person name="Oshima K."/>
            <person name="Longtonglang A."/>
            <person name="Teaumroong N."/>
            <person name="Mitsui H."/>
            <person name="Hattori M."/>
            <person name="Hattori R."/>
            <person name="Hattori T."/>
            <person name="Minamisawa K."/>
        </authorList>
    </citation>
    <scope>NUCLEOTIDE SEQUENCE [LARGE SCALE GENOMIC DNA]</scope>
    <source>
        <strain evidence="20 21">S58</strain>
    </source>
</reference>